<feature type="domain" description="HTH lysR-type" evidence="5">
    <location>
        <begin position="8"/>
        <end position="65"/>
    </location>
</feature>
<dbReference type="InterPro" id="IPR036388">
    <property type="entry name" value="WH-like_DNA-bd_sf"/>
</dbReference>
<dbReference type="Pfam" id="PF03466">
    <property type="entry name" value="LysR_substrate"/>
    <property type="match status" value="1"/>
</dbReference>
<sequence length="303" mass="32865">MSGMFSFESLSGLVAFSVTVNSGSFAAAGRKLGLSASAVGKAVDRLELKLGARLFNRSTRALALTNEGEVVFRYAAKILNDLQDAQNELAQIQASPRGRLKISVPSIIGRRIVLPALPEFHAQFPDVVIDLSLNDLKVDVIEERYDLVLRLGELEDSSLQARRIGAHSFTTCASPDYLARHGTPQTVLELQQHHCIHYRFPTTGRQETWAFLGAASTPPIKPSIVLDDGEALASAALAGLGIIQAPAYLVKDDIANGRLQALLGGHPQQRGSIWLLWPARNAQAPRLRAFIEFIAERVAAQLA</sequence>
<dbReference type="GO" id="GO:0003700">
    <property type="term" value="F:DNA-binding transcription factor activity"/>
    <property type="evidence" value="ECO:0007669"/>
    <property type="project" value="InterPro"/>
</dbReference>
<dbReference type="SUPFAM" id="SSF53850">
    <property type="entry name" value="Periplasmic binding protein-like II"/>
    <property type="match status" value="1"/>
</dbReference>
<protein>
    <submittedName>
        <fullName evidence="6">LysR family transcriptional regulator</fullName>
    </submittedName>
</protein>
<keyword evidence="4" id="KW-0804">Transcription</keyword>
<accession>A0A0R0CHD4</accession>
<evidence type="ECO:0000256" key="2">
    <source>
        <dbReference type="ARBA" id="ARBA00023015"/>
    </source>
</evidence>
<evidence type="ECO:0000313" key="6">
    <source>
        <dbReference type="EMBL" id="KRG65422.1"/>
    </source>
</evidence>
<dbReference type="PANTHER" id="PTHR30537">
    <property type="entry name" value="HTH-TYPE TRANSCRIPTIONAL REGULATOR"/>
    <property type="match status" value="1"/>
</dbReference>
<reference evidence="6 7" key="1">
    <citation type="submission" date="2015-05" db="EMBL/GenBank/DDBJ databases">
        <title>Genome sequencing and analysis of members of genus Stenotrophomonas.</title>
        <authorList>
            <person name="Patil P.P."/>
            <person name="Midha S."/>
            <person name="Patil P.B."/>
        </authorList>
    </citation>
    <scope>NUCLEOTIDE SEQUENCE [LARGE SCALE GENOMIC DNA]</scope>
    <source>
        <strain evidence="6 7">DSM 18941</strain>
    </source>
</reference>
<dbReference type="PATRIC" id="fig|405446.3.peg.2872"/>
<dbReference type="AlphaFoldDB" id="A0A0R0CHD4"/>
<evidence type="ECO:0000256" key="4">
    <source>
        <dbReference type="ARBA" id="ARBA00023163"/>
    </source>
</evidence>
<dbReference type="InterPro" id="IPR058163">
    <property type="entry name" value="LysR-type_TF_proteobact-type"/>
</dbReference>
<dbReference type="GO" id="GO:0043565">
    <property type="term" value="F:sequence-specific DNA binding"/>
    <property type="evidence" value="ECO:0007669"/>
    <property type="project" value="TreeGrafter"/>
</dbReference>
<dbReference type="PANTHER" id="PTHR30537:SF72">
    <property type="entry name" value="LYSR FAMILY TRANSCRIPTIONAL REGULATOR"/>
    <property type="match status" value="1"/>
</dbReference>
<dbReference type="Gene3D" id="3.40.190.290">
    <property type="match status" value="1"/>
</dbReference>
<organism evidence="6 7">
    <name type="scientific">Stenotrophomonas terrae</name>
    <dbReference type="NCBI Taxonomy" id="405446"/>
    <lineage>
        <taxon>Bacteria</taxon>
        <taxon>Pseudomonadati</taxon>
        <taxon>Pseudomonadota</taxon>
        <taxon>Gammaproteobacteria</taxon>
        <taxon>Lysobacterales</taxon>
        <taxon>Lysobacteraceae</taxon>
        <taxon>Stenotrophomonas</taxon>
    </lineage>
</organism>
<gene>
    <name evidence="6" type="ORF">ABB27_15585</name>
</gene>
<dbReference type="PROSITE" id="PS50931">
    <property type="entry name" value="HTH_LYSR"/>
    <property type="match status" value="1"/>
</dbReference>
<dbReference type="Proteomes" id="UP000051863">
    <property type="component" value="Unassembled WGS sequence"/>
</dbReference>
<dbReference type="FunFam" id="1.10.10.10:FF:000001">
    <property type="entry name" value="LysR family transcriptional regulator"/>
    <property type="match status" value="1"/>
</dbReference>
<evidence type="ECO:0000256" key="1">
    <source>
        <dbReference type="ARBA" id="ARBA00009437"/>
    </source>
</evidence>
<dbReference type="Pfam" id="PF00126">
    <property type="entry name" value="HTH_1"/>
    <property type="match status" value="1"/>
</dbReference>
<dbReference type="InterPro" id="IPR036390">
    <property type="entry name" value="WH_DNA-bd_sf"/>
</dbReference>
<keyword evidence="7" id="KW-1185">Reference proteome</keyword>
<dbReference type="Gene3D" id="1.10.10.10">
    <property type="entry name" value="Winged helix-like DNA-binding domain superfamily/Winged helix DNA-binding domain"/>
    <property type="match status" value="1"/>
</dbReference>
<evidence type="ECO:0000256" key="3">
    <source>
        <dbReference type="ARBA" id="ARBA00023125"/>
    </source>
</evidence>
<keyword evidence="3" id="KW-0238">DNA-binding</keyword>
<dbReference type="GO" id="GO:0006351">
    <property type="term" value="P:DNA-templated transcription"/>
    <property type="evidence" value="ECO:0007669"/>
    <property type="project" value="TreeGrafter"/>
</dbReference>
<comment type="similarity">
    <text evidence="1">Belongs to the LysR transcriptional regulatory family.</text>
</comment>
<proteinExistence type="inferred from homology"/>
<dbReference type="InterPro" id="IPR000847">
    <property type="entry name" value="LysR_HTH_N"/>
</dbReference>
<dbReference type="InterPro" id="IPR005119">
    <property type="entry name" value="LysR_subst-bd"/>
</dbReference>
<keyword evidence="2" id="KW-0805">Transcription regulation</keyword>
<comment type="caution">
    <text evidence="6">The sequence shown here is derived from an EMBL/GenBank/DDBJ whole genome shotgun (WGS) entry which is preliminary data.</text>
</comment>
<dbReference type="EMBL" id="LDJJ01000055">
    <property type="protein sequence ID" value="KRG65422.1"/>
    <property type="molecule type" value="Genomic_DNA"/>
</dbReference>
<dbReference type="OrthoDB" id="9810065at2"/>
<dbReference type="CDD" id="cd08422">
    <property type="entry name" value="PBP2_CrgA_like"/>
    <property type="match status" value="1"/>
</dbReference>
<evidence type="ECO:0000259" key="5">
    <source>
        <dbReference type="PROSITE" id="PS50931"/>
    </source>
</evidence>
<dbReference type="SUPFAM" id="SSF46785">
    <property type="entry name" value="Winged helix' DNA-binding domain"/>
    <property type="match status" value="1"/>
</dbReference>
<evidence type="ECO:0000313" key="7">
    <source>
        <dbReference type="Proteomes" id="UP000051863"/>
    </source>
</evidence>
<name>A0A0R0CHD4_9GAMM</name>
<dbReference type="FunFam" id="3.40.190.290:FF:000001">
    <property type="entry name" value="Transcriptional regulator, LysR family"/>
    <property type="match status" value="1"/>
</dbReference>